<keyword evidence="3" id="KW-1185">Reference proteome</keyword>
<dbReference type="EMBL" id="JANPWB010000007">
    <property type="protein sequence ID" value="KAJ1169586.1"/>
    <property type="molecule type" value="Genomic_DNA"/>
</dbReference>
<sequence length="108" mass="12299">MKIHEAKCISKSEETPPDLVVCNDRDPVLRHEEYPWGTMERRLMSLVAVRPDAQDGNSTMKGRMPSPGGEPSKEGTPSQQETFNQEKTLRWEEMTESTPGERREKEGP</sequence>
<proteinExistence type="predicted"/>
<feature type="compositionally biased region" description="Basic and acidic residues" evidence="1">
    <location>
        <begin position="87"/>
        <end position="108"/>
    </location>
</feature>
<gene>
    <name evidence="2" type="ORF">NDU88_001478</name>
</gene>
<evidence type="ECO:0000313" key="2">
    <source>
        <dbReference type="EMBL" id="KAJ1169586.1"/>
    </source>
</evidence>
<accession>A0AAV7T096</accession>
<dbReference type="AlphaFoldDB" id="A0AAV7T096"/>
<organism evidence="2 3">
    <name type="scientific">Pleurodeles waltl</name>
    <name type="common">Iberian ribbed newt</name>
    <dbReference type="NCBI Taxonomy" id="8319"/>
    <lineage>
        <taxon>Eukaryota</taxon>
        <taxon>Metazoa</taxon>
        <taxon>Chordata</taxon>
        <taxon>Craniata</taxon>
        <taxon>Vertebrata</taxon>
        <taxon>Euteleostomi</taxon>
        <taxon>Amphibia</taxon>
        <taxon>Batrachia</taxon>
        <taxon>Caudata</taxon>
        <taxon>Salamandroidea</taxon>
        <taxon>Salamandridae</taxon>
        <taxon>Pleurodelinae</taxon>
        <taxon>Pleurodeles</taxon>
    </lineage>
</organism>
<protein>
    <submittedName>
        <fullName evidence="2">Uncharacterized protein</fullName>
    </submittedName>
</protein>
<comment type="caution">
    <text evidence="2">The sequence shown here is derived from an EMBL/GenBank/DDBJ whole genome shotgun (WGS) entry which is preliminary data.</text>
</comment>
<evidence type="ECO:0000313" key="3">
    <source>
        <dbReference type="Proteomes" id="UP001066276"/>
    </source>
</evidence>
<dbReference type="Proteomes" id="UP001066276">
    <property type="component" value="Chromosome 4_1"/>
</dbReference>
<evidence type="ECO:0000256" key="1">
    <source>
        <dbReference type="SAM" id="MobiDB-lite"/>
    </source>
</evidence>
<feature type="compositionally biased region" description="Polar residues" evidence="1">
    <location>
        <begin position="75"/>
        <end position="86"/>
    </location>
</feature>
<reference evidence="2" key="1">
    <citation type="journal article" date="2022" name="bioRxiv">
        <title>Sequencing and chromosome-scale assembly of the giantPleurodeles waltlgenome.</title>
        <authorList>
            <person name="Brown T."/>
            <person name="Elewa A."/>
            <person name="Iarovenko S."/>
            <person name="Subramanian E."/>
            <person name="Araus A.J."/>
            <person name="Petzold A."/>
            <person name="Susuki M."/>
            <person name="Suzuki K.-i.T."/>
            <person name="Hayashi T."/>
            <person name="Toyoda A."/>
            <person name="Oliveira C."/>
            <person name="Osipova E."/>
            <person name="Leigh N.D."/>
            <person name="Simon A."/>
            <person name="Yun M.H."/>
        </authorList>
    </citation>
    <scope>NUCLEOTIDE SEQUENCE</scope>
    <source>
        <strain evidence="2">20211129_DDA</strain>
        <tissue evidence="2">Liver</tissue>
    </source>
</reference>
<name>A0AAV7T096_PLEWA</name>
<feature type="region of interest" description="Disordered" evidence="1">
    <location>
        <begin position="50"/>
        <end position="108"/>
    </location>
</feature>